<name>A0A8J2VHV0_9BACL</name>
<comment type="subcellular location">
    <subcellularLocation>
        <location evidence="6">Cytoplasm</location>
    </subcellularLocation>
</comment>
<dbReference type="EC" id="5.4.2.7" evidence="6 7"/>
<gene>
    <name evidence="6 9" type="primary">deoB</name>
    <name evidence="9" type="ORF">GCM10011571_10130</name>
</gene>
<dbReference type="GO" id="GO:0005829">
    <property type="term" value="C:cytosol"/>
    <property type="evidence" value="ECO:0007669"/>
    <property type="project" value="TreeGrafter"/>
</dbReference>
<dbReference type="NCBIfam" id="TIGR01696">
    <property type="entry name" value="deoB"/>
    <property type="match status" value="1"/>
</dbReference>
<dbReference type="EMBL" id="BMHQ01000003">
    <property type="protein sequence ID" value="GGE10808.1"/>
    <property type="molecule type" value="Genomic_DNA"/>
</dbReference>
<dbReference type="SUPFAM" id="SSF143856">
    <property type="entry name" value="DeoB insert domain-like"/>
    <property type="match status" value="1"/>
</dbReference>
<feature type="binding site" evidence="6">
    <location>
        <position position="326"/>
    </location>
    <ligand>
        <name>Mn(2+)</name>
        <dbReference type="ChEBI" id="CHEBI:29035"/>
        <label>1</label>
    </ligand>
</feature>
<keyword evidence="5 6" id="KW-0413">Isomerase</keyword>
<evidence type="ECO:0000256" key="2">
    <source>
        <dbReference type="ARBA" id="ARBA00022490"/>
    </source>
</evidence>
<evidence type="ECO:0000256" key="6">
    <source>
        <dbReference type="HAMAP-Rule" id="MF_00740"/>
    </source>
</evidence>
<dbReference type="CDD" id="cd16009">
    <property type="entry name" value="PPM"/>
    <property type="match status" value="1"/>
</dbReference>
<dbReference type="Gene3D" id="3.30.70.1250">
    <property type="entry name" value="Phosphopentomutase"/>
    <property type="match status" value="1"/>
</dbReference>
<dbReference type="Pfam" id="PF01676">
    <property type="entry name" value="Metalloenzyme"/>
    <property type="match status" value="1"/>
</dbReference>
<keyword evidence="2 6" id="KW-0963">Cytoplasm</keyword>
<evidence type="ECO:0000256" key="5">
    <source>
        <dbReference type="ARBA" id="ARBA00023235"/>
    </source>
</evidence>
<dbReference type="AlphaFoldDB" id="A0A8J2VHV0"/>
<evidence type="ECO:0000313" key="9">
    <source>
        <dbReference type="EMBL" id="GGE10808.1"/>
    </source>
</evidence>
<organism evidence="9 10">
    <name type="scientific">Marinithermofilum abyssi</name>
    <dbReference type="NCBI Taxonomy" id="1571185"/>
    <lineage>
        <taxon>Bacteria</taxon>
        <taxon>Bacillati</taxon>
        <taxon>Bacillota</taxon>
        <taxon>Bacilli</taxon>
        <taxon>Bacillales</taxon>
        <taxon>Thermoactinomycetaceae</taxon>
        <taxon>Marinithermofilum</taxon>
    </lineage>
</organism>
<comment type="catalytic activity">
    <reaction evidence="6">
        <text>alpha-D-ribose 1-phosphate = D-ribose 5-phosphate</text>
        <dbReference type="Rhea" id="RHEA:18793"/>
        <dbReference type="ChEBI" id="CHEBI:57720"/>
        <dbReference type="ChEBI" id="CHEBI:78346"/>
        <dbReference type="EC" id="5.4.2.7"/>
    </reaction>
</comment>
<dbReference type="PANTHER" id="PTHR21110">
    <property type="entry name" value="PHOSPHOPENTOMUTASE"/>
    <property type="match status" value="1"/>
</dbReference>
<feature type="domain" description="Metalloenzyme" evidence="8">
    <location>
        <begin position="6"/>
        <end position="379"/>
    </location>
</feature>
<evidence type="ECO:0000256" key="4">
    <source>
        <dbReference type="ARBA" id="ARBA00023211"/>
    </source>
</evidence>
<dbReference type="Proteomes" id="UP000625210">
    <property type="component" value="Unassembled WGS sequence"/>
</dbReference>
<proteinExistence type="inferred from homology"/>
<comment type="catalytic activity">
    <reaction evidence="6">
        <text>2-deoxy-alpha-D-ribose 1-phosphate = 2-deoxy-D-ribose 5-phosphate</text>
        <dbReference type="Rhea" id="RHEA:27658"/>
        <dbReference type="ChEBI" id="CHEBI:57259"/>
        <dbReference type="ChEBI" id="CHEBI:62877"/>
        <dbReference type="EC" id="5.4.2.7"/>
    </reaction>
</comment>
<sequence length="395" mass="43209">MKHFDRIALIVLDSVGIGALPDAEKFGDSGVHTMGHIAETRGLKMPHLAELGLSNIEPIPGIAPAAQPKAHYGKMAEVSAGKDTTTGHWEIMGIHTSVPFKTYPDGFPKELIQAFEERVGRKVLGNKPASGTAIIDELGEEHMKTGDLIVYTSADSVFQIAAHEEVVPLDELYRICEIARELTLDEKYAVVRVIARPFVGEPGHFTRTPNRRDYSVKPPEPTVMNRLADAGLDSIAIGKISDIYAGEGITQSIKTKDNMDGVDQLLKVLAQPYRGLAFVNLVDFDSKYGHRRDPEGYGQALEEFDQRLPEIMNAIQANDLLIITADHGNDPTYKGTDHTREYVPLFVWSPSLAQAGTSLGVRKTFSDVGATIADNFNIEGTGRGTSFLSELRGKQ</sequence>
<feature type="binding site" evidence="6">
    <location>
        <position position="338"/>
    </location>
    <ligand>
        <name>Mn(2+)</name>
        <dbReference type="ChEBI" id="CHEBI:29035"/>
        <label>2</label>
    </ligand>
</feature>
<evidence type="ECO:0000256" key="1">
    <source>
        <dbReference type="ARBA" id="ARBA00010373"/>
    </source>
</evidence>
<comment type="pathway">
    <text evidence="6">Carbohydrate degradation; 2-deoxy-D-ribose 1-phosphate degradation; D-glyceraldehyde 3-phosphate and acetaldehyde from 2-deoxy-alpha-D-ribose 1-phosphate: step 1/2.</text>
</comment>
<dbReference type="RefSeq" id="WP_188646822.1">
    <property type="nucleotide sequence ID" value="NZ_BMHQ01000003.1"/>
</dbReference>
<protein>
    <recommendedName>
        <fullName evidence="6 7">Phosphopentomutase</fullName>
        <ecNumber evidence="6 7">5.4.2.7</ecNumber>
    </recommendedName>
    <alternativeName>
        <fullName evidence="6">Phosphodeoxyribomutase</fullName>
    </alternativeName>
</protein>
<feature type="binding site" evidence="6">
    <location>
        <position position="290"/>
    </location>
    <ligand>
        <name>Mn(2+)</name>
        <dbReference type="ChEBI" id="CHEBI:29035"/>
        <label>2</label>
    </ligand>
</feature>
<reference evidence="9" key="2">
    <citation type="submission" date="2020-09" db="EMBL/GenBank/DDBJ databases">
        <authorList>
            <person name="Sun Q."/>
            <person name="Zhou Y."/>
        </authorList>
    </citation>
    <scope>NUCLEOTIDE SEQUENCE</scope>
    <source>
        <strain evidence="9">CGMCC 1.15179</strain>
    </source>
</reference>
<dbReference type="GO" id="GO:0030145">
    <property type="term" value="F:manganese ion binding"/>
    <property type="evidence" value="ECO:0007669"/>
    <property type="project" value="UniProtKB-UniRule"/>
</dbReference>
<feature type="binding site" evidence="6">
    <location>
        <position position="327"/>
    </location>
    <ligand>
        <name>Mn(2+)</name>
        <dbReference type="ChEBI" id="CHEBI:29035"/>
        <label>1</label>
    </ligand>
</feature>
<evidence type="ECO:0000259" key="8">
    <source>
        <dbReference type="Pfam" id="PF01676"/>
    </source>
</evidence>
<dbReference type="Gene3D" id="3.40.720.10">
    <property type="entry name" value="Alkaline Phosphatase, subunit A"/>
    <property type="match status" value="1"/>
</dbReference>
<keyword evidence="10" id="KW-1185">Reference proteome</keyword>
<comment type="function">
    <text evidence="6">Isomerase that catalyzes the conversion of deoxy-ribose 1-phosphate (dRib-1-P) and ribose 1-phosphate (Rib-1-P) to deoxy-ribose 5-phosphate (dRib-5-P) and ribose 5-phosphate (Rib-5-P), respectively.</text>
</comment>
<dbReference type="InterPro" id="IPR006124">
    <property type="entry name" value="Metalloenzyme"/>
</dbReference>
<keyword evidence="3 6" id="KW-0479">Metal-binding</keyword>
<evidence type="ECO:0000313" key="10">
    <source>
        <dbReference type="Proteomes" id="UP000625210"/>
    </source>
</evidence>
<dbReference type="GO" id="GO:0009117">
    <property type="term" value="P:nucleotide metabolic process"/>
    <property type="evidence" value="ECO:0007669"/>
    <property type="project" value="UniProtKB-UniRule"/>
</dbReference>
<accession>A0A8J2VHV0</accession>
<comment type="cofactor">
    <cofactor evidence="6">
        <name>Mn(2+)</name>
        <dbReference type="ChEBI" id="CHEBI:29035"/>
    </cofactor>
    <text evidence="6">Binds 2 manganese ions.</text>
</comment>
<comment type="caution">
    <text evidence="9">The sequence shown here is derived from an EMBL/GenBank/DDBJ whole genome shotgun (WGS) entry which is preliminary data.</text>
</comment>
<dbReference type="GO" id="GO:0006015">
    <property type="term" value="P:5-phosphoribose 1-diphosphate biosynthetic process"/>
    <property type="evidence" value="ECO:0007669"/>
    <property type="project" value="UniProtKB-UniPathway"/>
</dbReference>
<dbReference type="InterPro" id="IPR010045">
    <property type="entry name" value="DeoB"/>
</dbReference>
<reference evidence="9" key="1">
    <citation type="journal article" date="2014" name="Int. J. Syst. Evol. Microbiol.">
        <title>Complete genome sequence of Corynebacterium casei LMG S-19264T (=DSM 44701T), isolated from a smear-ripened cheese.</title>
        <authorList>
            <consortium name="US DOE Joint Genome Institute (JGI-PGF)"/>
            <person name="Walter F."/>
            <person name="Albersmeier A."/>
            <person name="Kalinowski J."/>
            <person name="Ruckert C."/>
        </authorList>
    </citation>
    <scope>NUCLEOTIDE SEQUENCE</scope>
    <source>
        <strain evidence="9">CGMCC 1.15179</strain>
    </source>
</reference>
<dbReference type="GO" id="GO:0043094">
    <property type="term" value="P:metabolic compound salvage"/>
    <property type="evidence" value="ECO:0007669"/>
    <property type="project" value="UniProtKB-UniRule"/>
</dbReference>
<dbReference type="UniPathway" id="UPA00087">
    <property type="reaction ID" value="UER00173"/>
</dbReference>
<dbReference type="SUPFAM" id="SSF53649">
    <property type="entry name" value="Alkaline phosphatase-like"/>
    <property type="match status" value="1"/>
</dbReference>
<dbReference type="GO" id="GO:0006018">
    <property type="term" value="P:2-deoxyribose 1-phosphate catabolic process"/>
    <property type="evidence" value="ECO:0007669"/>
    <property type="project" value="UniProtKB-UniRule"/>
</dbReference>
<evidence type="ECO:0000256" key="3">
    <source>
        <dbReference type="ARBA" id="ARBA00022723"/>
    </source>
</evidence>
<dbReference type="GO" id="GO:0008973">
    <property type="term" value="F:phosphopentomutase activity"/>
    <property type="evidence" value="ECO:0007669"/>
    <property type="project" value="UniProtKB-UniRule"/>
</dbReference>
<feature type="binding site" evidence="6">
    <location>
        <position position="13"/>
    </location>
    <ligand>
        <name>Mn(2+)</name>
        <dbReference type="ChEBI" id="CHEBI:29035"/>
        <label>1</label>
    </ligand>
</feature>
<evidence type="ECO:0000256" key="7">
    <source>
        <dbReference type="NCBIfam" id="TIGR01696"/>
    </source>
</evidence>
<dbReference type="PIRSF" id="PIRSF001491">
    <property type="entry name" value="Ppentomutase"/>
    <property type="match status" value="1"/>
</dbReference>
<feature type="binding site" evidence="6">
    <location>
        <position position="285"/>
    </location>
    <ligand>
        <name>Mn(2+)</name>
        <dbReference type="ChEBI" id="CHEBI:29035"/>
        <label>2</label>
    </ligand>
</feature>
<keyword evidence="4 6" id="KW-0464">Manganese</keyword>
<dbReference type="NCBIfam" id="NF003766">
    <property type="entry name" value="PRK05362.1"/>
    <property type="match status" value="1"/>
</dbReference>
<dbReference type="FunFam" id="3.30.70.1250:FF:000001">
    <property type="entry name" value="Phosphopentomutase"/>
    <property type="match status" value="1"/>
</dbReference>
<dbReference type="GO" id="GO:0000287">
    <property type="term" value="F:magnesium ion binding"/>
    <property type="evidence" value="ECO:0007669"/>
    <property type="project" value="UniProtKB-UniRule"/>
</dbReference>
<dbReference type="PANTHER" id="PTHR21110:SF0">
    <property type="entry name" value="PHOSPHOPENTOMUTASE"/>
    <property type="match status" value="1"/>
</dbReference>
<dbReference type="HAMAP" id="MF_00740">
    <property type="entry name" value="Phosphopentomut"/>
    <property type="match status" value="1"/>
</dbReference>
<dbReference type="InterPro" id="IPR017850">
    <property type="entry name" value="Alkaline_phosphatase_core_sf"/>
</dbReference>
<comment type="similarity">
    <text evidence="1 6">Belongs to the phosphopentomutase family.</text>
</comment>
<dbReference type="InterPro" id="IPR024052">
    <property type="entry name" value="Phosphopentomutase_DeoB_cap_sf"/>
</dbReference>